<sequence length="262" mass="30607">MKHKLKVVLLVLIFIAGSTLLVGASDNNILRVNTYIYKARQSAFNGDYESALNYYEEALKNWNNNEYYFFTLPLIIEEIERTGLKYQIMLAGKKGEELGQAILNGEDTTKIKRKYEEKEQQIKYRVEDITGLVSDKTDKLTDLHLMKYVDKDFNNFTLPEHIQYARALSFNEDYESALNHYEAALKVWNKEYKENYVFNIELIKEEIQIMGNKFEISLAALKGEKLAEAYMDETKDPREVERAFDKKIAGVRQRVEDILNLP</sequence>
<evidence type="ECO:0000313" key="2">
    <source>
        <dbReference type="Proteomes" id="UP000000719"/>
    </source>
</evidence>
<dbReference type="RefSeq" id="WP_012636499.1">
    <property type="nucleotide sequence ID" value="NC_011899.1"/>
</dbReference>
<protein>
    <recommendedName>
        <fullName evidence="3">Tetratricopeptide repeat protein</fullName>
    </recommendedName>
</protein>
<dbReference type="InterPro" id="IPR011990">
    <property type="entry name" value="TPR-like_helical_dom_sf"/>
</dbReference>
<evidence type="ECO:0000313" key="1">
    <source>
        <dbReference type="EMBL" id="ACL70316.1"/>
    </source>
</evidence>
<evidence type="ECO:0008006" key="3">
    <source>
        <dbReference type="Google" id="ProtNLM"/>
    </source>
</evidence>
<gene>
    <name evidence="1" type="ordered locus">Hore_15670</name>
</gene>
<dbReference type="KEGG" id="hor:Hore_15670"/>
<accession>B8CYE7</accession>
<dbReference type="EMBL" id="CP001098">
    <property type="protein sequence ID" value="ACL70316.1"/>
    <property type="molecule type" value="Genomic_DNA"/>
</dbReference>
<dbReference type="AlphaFoldDB" id="B8CYE7"/>
<dbReference type="HOGENOM" id="CLU_1060765_0_0_9"/>
<dbReference type="Proteomes" id="UP000000719">
    <property type="component" value="Chromosome"/>
</dbReference>
<reference evidence="1 2" key="1">
    <citation type="journal article" date="2009" name="PLoS ONE">
        <title>Genome analysis of the anaerobic thermohalophilic bacterium Halothermothrix orenii.</title>
        <authorList>
            <person name="Mavromatis K."/>
            <person name="Ivanova N."/>
            <person name="Anderson I."/>
            <person name="Lykidis A."/>
            <person name="Hooper S.D."/>
            <person name="Sun H."/>
            <person name="Kunin V."/>
            <person name="Lapidus A."/>
            <person name="Hugenholtz P."/>
            <person name="Patel B."/>
            <person name="Kyrpides N.C."/>
        </authorList>
    </citation>
    <scope>NUCLEOTIDE SEQUENCE [LARGE SCALE GENOMIC DNA]</scope>
    <source>
        <strain evidence="2">H 168 / OCM 544 / DSM 9562</strain>
    </source>
</reference>
<dbReference type="SUPFAM" id="SSF48452">
    <property type="entry name" value="TPR-like"/>
    <property type="match status" value="1"/>
</dbReference>
<proteinExistence type="predicted"/>
<name>B8CYE7_HALOH</name>
<keyword evidence="2" id="KW-1185">Reference proteome</keyword>
<organism evidence="1 2">
    <name type="scientific">Halothermothrix orenii (strain H 168 / OCM 544 / DSM 9562)</name>
    <dbReference type="NCBI Taxonomy" id="373903"/>
    <lineage>
        <taxon>Bacteria</taxon>
        <taxon>Bacillati</taxon>
        <taxon>Bacillota</taxon>
        <taxon>Clostridia</taxon>
        <taxon>Halanaerobiales</taxon>
        <taxon>Halothermotrichaceae</taxon>
        <taxon>Halothermothrix</taxon>
    </lineage>
</organism>
<dbReference type="Gene3D" id="1.25.40.10">
    <property type="entry name" value="Tetratricopeptide repeat domain"/>
    <property type="match status" value="1"/>
</dbReference>